<feature type="domain" description="Integrase catalytic" evidence="19">
    <location>
        <begin position="194"/>
        <end position="369"/>
    </location>
</feature>
<evidence type="ECO:0000256" key="16">
    <source>
        <dbReference type="ARBA" id="ARBA00023172"/>
    </source>
</evidence>
<evidence type="ECO:0000256" key="6">
    <source>
        <dbReference type="ARBA" id="ARBA00022741"/>
    </source>
</evidence>
<dbReference type="Pfam" id="PF00665">
    <property type="entry name" value="rve"/>
    <property type="match status" value="1"/>
</dbReference>
<evidence type="ECO:0000256" key="7">
    <source>
        <dbReference type="ARBA" id="ARBA00022750"/>
    </source>
</evidence>
<keyword evidence="10" id="KW-0067">ATP-binding</keyword>
<dbReference type="InterPro" id="IPR036397">
    <property type="entry name" value="RNaseH_sf"/>
</dbReference>
<reference evidence="20" key="1">
    <citation type="submission" date="2020-11" db="EMBL/GenBank/DDBJ databases">
        <authorList>
            <person name="Whiteford S."/>
        </authorList>
    </citation>
    <scope>NUCLEOTIDE SEQUENCE</scope>
</reference>
<evidence type="ECO:0000313" key="20">
    <source>
        <dbReference type="EMBL" id="CAG9132423.1"/>
    </source>
</evidence>
<keyword evidence="2" id="KW-1188">Viral release from host cell</keyword>
<dbReference type="AlphaFoldDB" id="A0A8S4FUL9"/>
<keyword evidence="6" id="KW-0547">Nucleotide-binding</keyword>
<dbReference type="InterPro" id="IPR012337">
    <property type="entry name" value="RNaseH-like_sf"/>
</dbReference>
<dbReference type="Pfam" id="PF13976">
    <property type="entry name" value="gag_pre-integrs"/>
    <property type="match status" value="1"/>
</dbReference>
<keyword evidence="4" id="KW-0540">Nuclease</keyword>
<evidence type="ECO:0000256" key="12">
    <source>
        <dbReference type="ARBA" id="ARBA00022908"/>
    </source>
</evidence>
<dbReference type="Gene3D" id="3.30.420.10">
    <property type="entry name" value="Ribonuclease H-like superfamily/Ribonuclease H"/>
    <property type="match status" value="1"/>
</dbReference>
<feature type="compositionally biased region" description="Basic and acidic residues" evidence="18">
    <location>
        <begin position="491"/>
        <end position="503"/>
    </location>
</feature>
<keyword evidence="9" id="KW-0378">Hydrolase</keyword>
<comment type="function">
    <text evidence="1">The aspartyl protease (PR) mediates the proteolytic cleavages of the Gag and Gag-Pol polyproteins after assembly of the VLP.</text>
</comment>
<dbReference type="GO" id="GO:0003887">
    <property type="term" value="F:DNA-directed DNA polymerase activity"/>
    <property type="evidence" value="ECO:0007669"/>
    <property type="project" value="UniProtKB-KW"/>
</dbReference>
<dbReference type="PANTHER" id="PTHR42648:SF11">
    <property type="entry name" value="TRANSPOSON TY4-P GAG-POL POLYPROTEIN"/>
    <property type="match status" value="1"/>
</dbReference>
<feature type="region of interest" description="Disordered" evidence="18">
    <location>
        <begin position="456"/>
        <end position="551"/>
    </location>
</feature>
<feature type="compositionally biased region" description="Basic and acidic residues" evidence="18">
    <location>
        <begin position="456"/>
        <end position="477"/>
    </location>
</feature>
<evidence type="ECO:0000256" key="1">
    <source>
        <dbReference type="ARBA" id="ARBA00002180"/>
    </source>
</evidence>
<dbReference type="Proteomes" id="UP000653454">
    <property type="component" value="Unassembled WGS sequence"/>
</dbReference>
<dbReference type="InterPro" id="IPR025724">
    <property type="entry name" value="GAG-pre-integrase_dom"/>
</dbReference>
<dbReference type="Pfam" id="PF22936">
    <property type="entry name" value="Pol_BBD"/>
    <property type="match status" value="1"/>
</dbReference>
<keyword evidence="3" id="KW-0645">Protease</keyword>
<dbReference type="Pfam" id="PF25597">
    <property type="entry name" value="SH3_retrovirus"/>
    <property type="match status" value="1"/>
</dbReference>
<keyword evidence="5" id="KW-0479">Metal-binding</keyword>
<dbReference type="SUPFAM" id="SSF53098">
    <property type="entry name" value="Ribonuclease H-like"/>
    <property type="match status" value="1"/>
</dbReference>
<dbReference type="PROSITE" id="PS50994">
    <property type="entry name" value="INTEGRASE"/>
    <property type="match status" value="1"/>
</dbReference>
<keyword evidence="13" id="KW-0695">RNA-directed DNA polymerase</keyword>
<dbReference type="EMBL" id="CAJHNJ030000049">
    <property type="protein sequence ID" value="CAG9132423.1"/>
    <property type="molecule type" value="Genomic_DNA"/>
</dbReference>
<dbReference type="InterPro" id="IPR039537">
    <property type="entry name" value="Retrotran_Ty1/copia-like"/>
</dbReference>
<accession>A0A8S4FUL9</accession>
<keyword evidence="16" id="KW-0233">DNA recombination</keyword>
<evidence type="ECO:0000256" key="4">
    <source>
        <dbReference type="ARBA" id="ARBA00022722"/>
    </source>
</evidence>
<dbReference type="GO" id="GO:0004190">
    <property type="term" value="F:aspartic-type endopeptidase activity"/>
    <property type="evidence" value="ECO:0007669"/>
    <property type="project" value="UniProtKB-KW"/>
</dbReference>
<dbReference type="InterPro" id="IPR054722">
    <property type="entry name" value="PolX-like_BBD"/>
</dbReference>
<dbReference type="GO" id="GO:0046872">
    <property type="term" value="F:metal ion binding"/>
    <property type="evidence" value="ECO:0007669"/>
    <property type="project" value="UniProtKB-KW"/>
</dbReference>
<keyword evidence="14" id="KW-0808">Transferase</keyword>
<dbReference type="GO" id="GO:0015074">
    <property type="term" value="P:DNA integration"/>
    <property type="evidence" value="ECO:0007669"/>
    <property type="project" value="UniProtKB-KW"/>
</dbReference>
<evidence type="ECO:0000256" key="13">
    <source>
        <dbReference type="ARBA" id="ARBA00022918"/>
    </source>
</evidence>
<comment type="caution">
    <text evidence="20">The sequence shown here is derived from an EMBL/GenBank/DDBJ whole genome shotgun (WGS) entry which is preliminary data.</text>
</comment>
<keyword evidence="14" id="KW-0239">DNA-directed DNA polymerase</keyword>
<evidence type="ECO:0000256" key="11">
    <source>
        <dbReference type="ARBA" id="ARBA00022842"/>
    </source>
</evidence>
<evidence type="ECO:0000256" key="14">
    <source>
        <dbReference type="ARBA" id="ARBA00022932"/>
    </source>
</evidence>
<dbReference type="GO" id="GO:0006508">
    <property type="term" value="P:proteolysis"/>
    <property type="evidence" value="ECO:0007669"/>
    <property type="project" value="UniProtKB-KW"/>
</dbReference>
<evidence type="ECO:0000256" key="9">
    <source>
        <dbReference type="ARBA" id="ARBA00022801"/>
    </source>
</evidence>
<keyword evidence="21" id="KW-1185">Reference proteome</keyword>
<evidence type="ECO:0000259" key="19">
    <source>
        <dbReference type="PROSITE" id="PS50994"/>
    </source>
</evidence>
<proteinExistence type="predicted"/>
<dbReference type="InterPro" id="IPR013103">
    <property type="entry name" value="RVT_2"/>
</dbReference>
<dbReference type="InterPro" id="IPR057670">
    <property type="entry name" value="SH3_retrovirus"/>
</dbReference>
<keyword evidence="8" id="KW-0255">Endonuclease</keyword>
<keyword evidence="11" id="KW-0460">Magnesium</keyword>
<dbReference type="Pfam" id="PF07727">
    <property type="entry name" value="RVT_2"/>
    <property type="match status" value="1"/>
</dbReference>
<dbReference type="GO" id="GO:0003964">
    <property type="term" value="F:RNA-directed DNA polymerase activity"/>
    <property type="evidence" value="ECO:0007669"/>
    <property type="project" value="UniProtKB-KW"/>
</dbReference>
<dbReference type="InterPro" id="IPR043502">
    <property type="entry name" value="DNA/RNA_pol_sf"/>
</dbReference>
<gene>
    <name evidence="20" type="ORF">PLXY2_LOCUS10718</name>
</gene>
<dbReference type="GO" id="GO:0003676">
    <property type="term" value="F:nucleic acid binding"/>
    <property type="evidence" value="ECO:0007669"/>
    <property type="project" value="InterPro"/>
</dbReference>
<keyword evidence="14" id="KW-0548">Nucleotidyltransferase</keyword>
<organism evidence="20 21">
    <name type="scientific">Plutella xylostella</name>
    <name type="common">Diamondback moth</name>
    <name type="synonym">Plutella maculipennis</name>
    <dbReference type="NCBI Taxonomy" id="51655"/>
    <lineage>
        <taxon>Eukaryota</taxon>
        <taxon>Metazoa</taxon>
        <taxon>Ecdysozoa</taxon>
        <taxon>Arthropoda</taxon>
        <taxon>Hexapoda</taxon>
        <taxon>Insecta</taxon>
        <taxon>Pterygota</taxon>
        <taxon>Neoptera</taxon>
        <taxon>Endopterygota</taxon>
        <taxon>Lepidoptera</taxon>
        <taxon>Glossata</taxon>
        <taxon>Ditrysia</taxon>
        <taxon>Yponomeutoidea</taxon>
        <taxon>Plutellidae</taxon>
        <taxon>Plutella</taxon>
    </lineage>
</organism>
<protein>
    <submittedName>
        <fullName evidence="20">(diamondback moth) hypothetical protein</fullName>
    </submittedName>
</protein>
<keyword evidence="7" id="KW-0064">Aspartyl protease</keyword>
<dbReference type="SUPFAM" id="SSF56672">
    <property type="entry name" value="DNA/RNA polymerases"/>
    <property type="match status" value="1"/>
</dbReference>
<dbReference type="CDD" id="cd09272">
    <property type="entry name" value="RNase_HI_RT_Ty1"/>
    <property type="match status" value="1"/>
</dbReference>
<keyword evidence="17" id="KW-0511">Multifunctional enzyme</keyword>
<dbReference type="GO" id="GO:0042575">
    <property type="term" value="C:DNA polymerase complex"/>
    <property type="evidence" value="ECO:0007669"/>
    <property type="project" value="UniProtKB-ARBA"/>
</dbReference>
<dbReference type="GO" id="GO:0006310">
    <property type="term" value="P:DNA recombination"/>
    <property type="evidence" value="ECO:0007669"/>
    <property type="project" value="UniProtKB-KW"/>
</dbReference>
<sequence>MAMYRASTHNDSMHWYIDSGATMHMTMHKDWLEDISTSNVKSIRIADNKVLHVEGCGNVTIIVPDEQGSVSKIQVRNVLYVPDLSTNLLSVSKIIKSGCKIEFNESECNIFNQNGQNIAKAGLVSDLYKLITNEKKAQAFPAVVDEDVCLWHQRMGHLNFTDTKKLPSCTTGVKLSPSKEDIKCISCIEAKQTRQSFPSEGSRATELLEVIHSDVCGPMQTASLGGARYFVTFIDDLSRKVFVYPIKSKAEVLEKFNEFKNLVENELNKKIKKLRTDNGKEYINRNFDSYLKKSGILHQTTVPYTPEQNGLSERMNRTIIEKSKCMLFNAQLQNCYWAEAVVTAAYIINRSPTKSLSNITPEEVWSGEKPDLSHIRIFGCRAMVHIPKERRQKLDEIKSKSRELIFVGYCTGTKGYRFIDPKSKQSITSRDVVFLEATVSRNIVINKSASETKEIISNHKNNEEKNDTEKKNNKKELCIPVNKMITIPFSEPDRNDDAQEKESSSGADPDDSNTTLHNNSSDASTSTQSHYSDPDDETYVPEESSSSYISDDSIQELNKVLKSKRREEIYEPDLSINEDNVFTNTSFACMNGEFTMGIIDKDLQSLSEALQSNKADKWMEAMKEEHNSLLLNNTWTLVDLPPNKKVIPCKWVYRTKSDEHGNITRYKARLVIKGFQQKKGIDYHEIYAPVVRYSSMRYVIGLAAKHDLKIHHLDAVSAFLQGDIDEDIYMAQPQNFQDGSKVCKLNKSIYGLKQASRQWNKKLNSILIEIGMSRSKVDPCIYYRITNEHDILFLTVYVDDILCFYNNEDTAVMIKKKLNEKFHMKDLGEAKFCIGFKISQNTTCKNGISLDQSLYIEKILNRFNMSDCKPVSSPCDPNVQLEKAKCEKEVEKNIPYHELIGCLLYLSQGTRPDIAYIVNQLSRFNNKPTSQHWIAAKRVLRYLKGTLNTKMMFKKNNSDIVGYCDADWASDTEDRSSCSGYVFLFQGAAISWCSKRQPTIALSSTEAEYMSLTIAVQEAIWLKQLEEDYWPTLTGTPILIYCDNQSTISISGNDIYHARSKHIDVRYHFMRERISNNQVTIRYKNTEDMVADVLTKGLPRPKHQFFSNALGLRSEERVGF</sequence>
<evidence type="ECO:0000256" key="5">
    <source>
        <dbReference type="ARBA" id="ARBA00022723"/>
    </source>
</evidence>
<evidence type="ECO:0000256" key="8">
    <source>
        <dbReference type="ARBA" id="ARBA00022759"/>
    </source>
</evidence>
<feature type="compositionally biased region" description="Polar residues" evidence="18">
    <location>
        <begin position="512"/>
        <end position="531"/>
    </location>
</feature>
<evidence type="ECO:0000256" key="2">
    <source>
        <dbReference type="ARBA" id="ARBA00022612"/>
    </source>
</evidence>
<keyword evidence="12" id="KW-0229">DNA integration</keyword>
<evidence type="ECO:0000256" key="15">
    <source>
        <dbReference type="ARBA" id="ARBA00023113"/>
    </source>
</evidence>
<evidence type="ECO:0000256" key="3">
    <source>
        <dbReference type="ARBA" id="ARBA00022670"/>
    </source>
</evidence>
<keyword evidence="15" id="KW-0917">Virion maturation</keyword>
<evidence type="ECO:0000313" key="21">
    <source>
        <dbReference type="Proteomes" id="UP000653454"/>
    </source>
</evidence>
<dbReference type="InterPro" id="IPR001584">
    <property type="entry name" value="Integrase_cat-core"/>
</dbReference>
<dbReference type="GO" id="GO:0004519">
    <property type="term" value="F:endonuclease activity"/>
    <property type="evidence" value="ECO:0007669"/>
    <property type="project" value="UniProtKB-KW"/>
</dbReference>
<evidence type="ECO:0000256" key="17">
    <source>
        <dbReference type="ARBA" id="ARBA00023268"/>
    </source>
</evidence>
<dbReference type="PANTHER" id="PTHR42648">
    <property type="entry name" value="TRANSPOSASE, PUTATIVE-RELATED"/>
    <property type="match status" value="1"/>
</dbReference>
<name>A0A8S4FUL9_PLUXY</name>
<evidence type="ECO:0000256" key="18">
    <source>
        <dbReference type="SAM" id="MobiDB-lite"/>
    </source>
</evidence>
<evidence type="ECO:0000256" key="10">
    <source>
        <dbReference type="ARBA" id="ARBA00022840"/>
    </source>
</evidence>
<dbReference type="GO" id="GO:0005524">
    <property type="term" value="F:ATP binding"/>
    <property type="evidence" value="ECO:0007669"/>
    <property type="project" value="UniProtKB-KW"/>
</dbReference>